<dbReference type="SUPFAM" id="SSF160719">
    <property type="entry name" value="gpW/gp25-like"/>
    <property type="match status" value="1"/>
</dbReference>
<gene>
    <name evidence="2" type="ORF">CRP01_37915</name>
</gene>
<evidence type="ECO:0000259" key="1">
    <source>
        <dbReference type="Pfam" id="PF04965"/>
    </source>
</evidence>
<evidence type="ECO:0000313" key="2">
    <source>
        <dbReference type="EMBL" id="PHN01259.1"/>
    </source>
</evidence>
<keyword evidence="3" id="KW-1185">Reference proteome</keyword>
<reference evidence="2 3" key="1">
    <citation type="submission" date="2017-10" db="EMBL/GenBank/DDBJ databases">
        <title>The draft genome sequence of Lewinella nigricans NBRC 102662.</title>
        <authorList>
            <person name="Wang K."/>
        </authorList>
    </citation>
    <scope>NUCLEOTIDE SEQUENCE [LARGE SCALE GENOMIC DNA]</scope>
    <source>
        <strain evidence="2 3">NBRC 102662</strain>
    </source>
</reference>
<dbReference type="InterPro" id="IPR007048">
    <property type="entry name" value="IraD/Gp25-like"/>
</dbReference>
<feature type="domain" description="IraD/Gp25-like" evidence="1">
    <location>
        <begin position="31"/>
        <end position="119"/>
    </location>
</feature>
<dbReference type="OrthoDB" id="9802846at2"/>
<dbReference type="RefSeq" id="WP_099155316.1">
    <property type="nucleotide sequence ID" value="NZ_PDUD01000058.1"/>
</dbReference>
<name>A0A2D0MZD6_FLAN2</name>
<dbReference type="Pfam" id="PF04965">
    <property type="entry name" value="GPW_gp25"/>
    <property type="match status" value="1"/>
</dbReference>
<proteinExistence type="predicted"/>
<evidence type="ECO:0000313" key="3">
    <source>
        <dbReference type="Proteomes" id="UP000223913"/>
    </source>
</evidence>
<dbReference type="Proteomes" id="UP000223913">
    <property type="component" value="Unassembled WGS sequence"/>
</dbReference>
<dbReference type="Gene3D" id="3.10.450.40">
    <property type="match status" value="1"/>
</dbReference>
<protein>
    <recommendedName>
        <fullName evidence="1">IraD/Gp25-like domain-containing protein</fullName>
    </recommendedName>
</protein>
<sequence>MDQEPKFLGRGWAFPPGFSQIGKEADMVFGVEDINQSLHILMSTQLGERVMLSDYGCNTEYLVFEPLSLSTQTLISKKIEAAVALYEARIILERIDYDMDRIAEGLVLIHLYYKVVQTNTRFNFVYPFYLNEGTEVSALLPVSSKP</sequence>
<comment type="caution">
    <text evidence="2">The sequence shown here is derived from an EMBL/GenBank/DDBJ whole genome shotgun (WGS) entry which is preliminary data.</text>
</comment>
<dbReference type="AlphaFoldDB" id="A0A2D0MZD6"/>
<accession>A0A2D0MZD6</accession>
<organism evidence="2 3">
    <name type="scientific">Flavilitoribacter nigricans (strain ATCC 23147 / DSM 23189 / NBRC 102662 / NCIMB 1420 / SS-2)</name>
    <name type="common">Lewinella nigricans</name>
    <dbReference type="NCBI Taxonomy" id="1122177"/>
    <lineage>
        <taxon>Bacteria</taxon>
        <taxon>Pseudomonadati</taxon>
        <taxon>Bacteroidota</taxon>
        <taxon>Saprospiria</taxon>
        <taxon>Saprospirales</taxon>
        <taxon>Lewinellaceae</taxon>
        <taxon>Flavilitoribacter</taxon>
    </lineage>
</organism>
<dbReference type="EMBL" id="PDUD01000058">
    <property type="protein sequence ID" value="PHN01259.1"/>
    <property type="molecule type" value="Genomic_DNA"/>
</dbReference>